<dbReference type="Gene3D" id="1.10.10.60">
    <property type="entry name" value="Homeodomain-like"/>
    <property type="match status" value="1"/>
</dbReference>
<accession>A0A2T5VA09</accession>
<feature type="domain" description="HTH araC/xylS-type" evidence="4">
    <location>
        <begin position="158"/>
        <end position="255"/>
    </location>
</feature>
<reference evidence="5 6" key="1">
    <citation type="submission" date="2018-04" db="EMBL/GenBank/DDBJ databases">
        <title>Genomic Encyclopedia of Archaeal and Bacterial Type Strains, Phase II (KMG-II): from individual species to whole genera.</title>
        <authorList>
            <person name="Goeker M."/>
        </authorList>
    </citation>
    <scope>NUCLEOTIDE SEQUENCE [LARGE SCALE GENOMIC DNA]</scope>
    <source>
        <strain evidence="5 6">DSM 23382</strain>
    </source>
</reference>
<dbReference type="OrthoDB" id="9809338at2"/>
<dbReference type="SUPFAM" id="SSF46689">
    <property type="entry name" value="Homeodomain-like"/>
    <property type="match status" value="2"/>
</dbReference>
<dbReference type="GO" id="GO:0043565">
    <property type="term" value="F:sequence-specific DNA binding"/>
    <property type="evidence" value="ECO:0007669"/>
    <property type="project" value="InterPro"/>
</dbReference>
<dbReference type="PANTHER" id="PTHR46796">
    <property type="entry name" value="HTH-TYPE TRANSCRIPTIONAL ACTIVATOR RHAS-RELATED"/>
    <property type="match status" value="1"/>
</dbReference>
<dbReference type="Pfam" id="PF02311">
    <property type="entry name" value="AraC_binding"/>
    <property type="match status" value="1"/>
</dbReference>
<evidence type="ECO:0000259" key="4">
    <source>
        <dbReference type="PROSITE" id="PS01124"/>
    </source>
</evidence>
<dbReference type="InterPro" id="IPR003313">
    <property type="entry name" value="AraC-bd"/>
</dbReference>
<dbReference type="InterPro" id="IPR050204">
    <property type="entry name" value="AraC_XylS_family_regulators"/>
</dbReference>
<dbReference type="SMART" id="SM00342">
    <property type="entry name" value="HTH_ARAC"/>
    <property type="match status" value="1"/>
</dbReference>
<keyword evidence="1" id="KW-0805">Transcription regulation</keyword>
<evidence type="ECO:0000256" key="1">
    <source>
        <dbReference type="ARBA" id="ARBA00023015"/>
    </source>
</evidence>
<dbReference type="InterPro" id="IPR018060">
    <property type="entry name" value="HTH_AraC"/>
</dbReference>
<sequence length="255" mass="29416">MKTRRIVGRNFEIAVIWADRLKFTAHAHDEYVLSCNISGNEKLILDGKRLEAPEKFTTLYNPGQIQSGDGTECILSIYLEPDFFIKEELSSNSVIYEKPIVGDDDLWRKFVSLVSIVFDRDNNEIAEEKLYQILDLSMSRYTYNSFLPTRNTCDKRIKRVKELLLSRLADQVSLDEISGELGLDKLGLLRMFVKAEGIPPITWQRVKRIEEARRLLKTGISASDTAYRTGFYDQSHLTRWFGRAYGISPARFMRG</sequence>
<keyword evidence="3" id="KW-0804">Transcription</keyword>
<dbReference type="Proteomes" id="UP000244081">
    <property type="component" value="Unassembled WGS sequence"/>
</dbReference>
<keyword evidence="2" id="KW-0238">DNA-binding</keyword>
<protein>
    <submittedName>
        <fullName evidence="5">AraC family transcriptional regulator</fullName>
    </submittedName>
</protein>
<keyword evidence="6" id="KW-1185">Reference proteome</keyword>
<name>A0A2T5VA09_9HYPH</name>
<dbReference type="Pfam" id="PF12833">
    <property type="entry name" value="HTH_18"/>
    <property type="match status" value="1"/>
</dbReference>
<evidence type="ECO:0000256" key="2">
    <source>
        <dbReference type="ARBA" id="ARBA00023125"/>
    </source>
</evidence>
<dbReference type="GO" id="GO:0003700">
    <property type="term" value="F:DNA-binding transcription factor activity"/>
    <property type="evidence" value="ECO:0007669"/>
    <property type="project" value="InterPro"/>
</dbReference>
<evidence type="ECO:0000313" key="5">
    <source>
        <dbReference type="EMBL" id="PTW60588.1"/>
    </source>
</evidence>
<evidence type="ECO:0000313" key="6">
    <source>
        <dbReference type="Proteomes" id="UP000244081"/>
    </source>
</evidence>
<dbReference type="InterPro" id="IPR009057">
    <property type="entry name" value="Homeodomain-like_sf"/>
</dbReference>
<dbReference type="PROSITE" id="PS01124">
    <property type="entry name" value="HTH_ARAC_FAMILY_2"/>
    <property type="match status" value="1"/>
</dbReference>
<proteinExistence type="predicted"/>
<dbReference type="RefSeq" id="WP_107990189.1">
    <property type="nucleotide sequence ID" value="NZ_QAYG01000004.1"/>
</dbReference>
<comment type="caution">
    <text evidence="5">The sequence shown here is derived from an EMBL/GenBank/DDBJ whole genome shotgun (WGS) entry which is preliminary data.</text>
</comment>
<dbReference type="AlphaFoldDB" id="A0A2T5VA09"/>
<evidence type="ECO:0000256" key="3">
    <source>
        <dbReference type="ARBA" id="ARBA00023163"/>
    </source>
</evidence>
<organism evidence="5 6">
    <name type="scientific">Breoghania corrubedonensis</name>
    <dbReference type="NCBI Taxonomy" id="665038"/>
    <lineage>
        <taxon>Bacteria</taxon>
        <taxon>Pseudomonadati</taxon>
        <taxon>Pseudomonadota</taxon>
        <taxon>Alphaproteobacteria</taxon>
        <taxon>Hyphomicrobiales</taxon>
        <taxon>Stappiaceae</taxon>
        <taxon>Breoghania</taxon>
    </lineage>
</organism>
<dbReference type="EMBL" id="QAYG01000004">
    <property type="protein sequence ID" value="PTW60588.1"/>
    <property type="molecule type" value="Genomic_DNA"/>
</dbReference>
<gene>
    <name evidence="5" type="ORF">C8N35_104213</name>
</gene>